<protein>
    <submittedName>
        <fullName evidence="1">DUF1365 domain-containing protein</fullName>
    </submittedName>
</protein>
<gene>
    <name evidence="1" type="ORF">C798_04795</name>
</gene>
<dbReference type="Pfam" id="PF07103">
    <property type="entry name" value="DUF1365"/>
    <property type="match status" value="1"/>
</dbReference>
<evidence type="ECO:0000313" key="2">
    <source>
        <dbReference type="Proteomes" id="UP000501648"/>
    </source>
</evidence>
<evidence type="ECO:0000313" key="1">
    <source>
        <dbReference type="EMBL" id="QJP99567.1"/>
    </source>
</evidence>
<dbReference type="AlphaFoldDB" id="A0A6M3ZLS0"/>
<accession>A0A6M3ZLS0</accession>
<dbReference type="PANTHER" id="PTHR33973:SF4">
    <property type="entry name" value="OS07G0153300 PROTEIN"/>
    <property type="match status" value="1"/>
</dbReference>
<dbReference type="InterPro" id="IPR010775">
    <property type="entry name" value="DUF1365"/>
</dbReference>
<name>A0A6M3ZLS0_9BURK</name>
<sequence>MNMSSTSRTEAPALLLSGQVMHQRLRPVVHKFVYPVFCVRLDLARLAEANNAWFGVDRRRLMCVRTRDYGPRDGSDLARWVRTQLQQAGLPQDGAIWLQTFPRLFGFVFNPVSFFLCHDREGALRAVLAEVNNTFGQTQHYLLCAPDQGAIGEHTRLVCNKLMHVSPFCEVRGFYRFRFRDQVRCDAMRADTAFVGIDYYDHGQPAEATQPQQPQQPQQPLIRTAIGGHLHPLTAASAFAALCAQPLLTLGVVARIHWQALLLWRKRVPWFSKPVRAAAAGTTSGKETLS</sequence>
<dbReference type="PANTHER" id="PTHR33973">
    <property type="entry name" value="OS07G0153300 PROTEIN"/>
    <property type="match status" value="1"/>
</dbReference>
<proteinExistence type="predicted"/>
<dbReference type="RefSeq" id="WP_017451244.1">
    <property type="nucleotide sequence ID" value="NZ_CP008956.1"/>
</dbReference>
<dbReference type="EMBL" id="CP008956">
    <property type="protein sequence ID" value="QJP99567.1"/>
    <property type="molecule type" value="Genomic_DNA"/>
</dbReference>
<organism evidence="1 2">
    <name type="scientific">Herbaspirillum rubrisubalbicans Os34</name>
    <dbReference type="NCBI Taxonomy" id="1235827"/>
    <lineage>
        <taxon>Bacteria</taxon>
        <taxon>Pseudomonadati</taxon>
        <taxon>Pseudomonadota</taxon>
        <taxon>Betaproteobacteria</taxon>
        <taxon>Burkholderiales</taxon>
        <taxon>Oxalobacteraceae</taxon>
        <taxon>Herbaspirillum</taxon>
    </lineage>
</organism>
<dbReference type="Proteomes" id="UP000501648">
    <property type="component" value="Chromosome"/>
</dbReference>
<reference evidence="1 2" key="1">
    <citation type="journal article" date="2012" name="J. Bacteriol.">
        <title>Genome sequence of the pathogenic Herbaspirillum seropedicae strain Os34, isolated from rice roots.</title>
        <authorList>
            <person name="Ye W."/>
            <person name="Ye S."/>
            <person name="Liu J."/>
            <person name="Chang S."/>
            <person name="Chen M."/>
            <person name="Zhu B."/>
            <person name="Guo L."/>
            <person name="An Q."/>
        </authorList>
    </citation>
    <scope>NUCLEOTIDE SEQUENCE [LARGE SCALE GENOMIC DNA]</scope>
    <source>
        <strain evidence="1 2">Os34</strain>
    </source>
</reference>